<dbReference type="AlphaFoldDB" id="A0A9W8RTD8"/>
<comment type="caution">
    <text evidence="8">The sequence shown here is derived from an EMBL/GenBank/DDBJ whole genome shotgun (WGS) entry which is preliminary data.</text>
</comment>
<comment type="subcellular location">
    <subcellularLocation>
        <location evidence="1">Nucleus</location>
    </subcellularLocation>
</comment>
<evidence type="ECO:0000313" key="8">
    <source>
        <dbReference type="EMBL" id="KAJ4253758.1"/>
    </source>
</evidence>
<reference evidence="8" key="1">
    <citation type="submission" date="2022-09" db="EMBL/GenBank/DDBJ databases">
        <title>Fusarium specimens isolated from Avocado Roots.</title>
        <authorList>
            <person name="Stajich J."/>
            <person name="Roper C."/>
            <person name="Heimlech-Rivalta G."/>
        </authorList>
    </citation>
    <scope>NUCLEOTIDE SEQUENCE</scope>
    <source>
        <strain evidence="8">CF00136</strain>
    </source>
</reference>
<dbReference type="PANTHER" id="PTHR47540">
    <property type="entry name" value="THIAMINE REPRESSIBLE GENES REGULATORY PROTEIN THI5"/>
    <property type="match status" value="1"/>
</dbReference>
<evidence type="ECO:0000256" key="4">
    <source>
        <dbReference type="ARBA" id="ARBA00023163"/>
    </source>
</evidence>
<dbReference type="InterPro" id="IPR051711">
    <property type="entry name" value="Stress_Response_Reg"/>
</dbReference>
<evidence type="ECO:0000313" key="9">
    <source>
        <dbReference type="Proteomes" id="UP001152049"/>
    </source>
</evidence>
<evidence type="ECO:0000256" key="1">
    <source>
        <dbReference type="ARBA" id="ARBA00004123"/>
    </source>
</evidence>
<accession>A0A9W8RTD8</accession>
<dbReference type="InterPro" id="IPR007219">
    <property type="entry name" value="XnlR_reg_dom"/>
</dbReference>
<feature type="domain" description="Xylanolytic transcriptional activator regulatory" evidence="7">
    <location>
        <begin position="269"/>
        <end position="342"/>
    </location>
</feature>
<keyword evidence="5" id="KW-0539">Nucleus</keyword>
<keyword evidence="9" id="KW-1185">Reference proteome</keyword>
<keyword evidence="4" id="KW-0804">Transcription</keyword>
<evidence type="ECO:0000256" key="3">
    <source>
        <dbReference type="ARBA" id="ARBA00023125"/>
    </source>
</evidence>
<evidence type="ECO:0000259" key="7">
    <source>
        <dbReference type="SMART" id="SM00906"/>
    </source>
</evidence>
<dbReference type="Proteomes" id="UP001152049">
    <property type="component" value="Unassembled WGS sequence"/>
</dbReference>
<dbReference type="EMBL" id="JAOQAZ010000023">
    <property type="protein sequence ID" value="KAJ4253758.1"/>
    <property type="molecule type" value="Genomic_DNA"/>
</dbReference>
<dbReference type="GO" id="GO:0005634">
    <property type="term" value="C:nucleus"/>
    <property type="evidence" value="ECO:0007669"/>
    <property type="project" value="UniProtKB-SubCell"/>
</dbReference>
<organism evidence="8 9">
    <name type="scientific">Fusarium torreyae</name>
    <dbReference type="NCBI Taxonomy" id="1237075"/>
    <lineage>
        <taxon>Eukaryota</taxon>
        <taxon>Fungi</taxon>
        <taxon>Dikarya</taxon>
        <taxon>Ascomycota</taxon>
        <taxon>Pezizomycotina</taxon>
        <taxon>Sordariomycetes</taxon>
        <taxon>Hypocreomycetidae</taxon>
        <taxon>Hypocreales</taxon>
        <taxon>Nectriaceae</taxon>
        <taxon>Fusarium</taxon>
    </lineage>
</organism>
<dbReference type="GO" id="GO:0045944">
    <property type="term" value="P:positive regulation of transcription by RNA polymerase II"/>
    <property type="evidence" value="ECO:0007669"/>
    <property type="project" value="TreeGrafter"/>
</dbReference>
<sequence length="493" mass="55084">MSRAKDCVFDQDDRKVLVSENLLNELKRKAEDWDESRRPVKKAARSSGNPEVVVAESDSEQITDDGLPQMTNPLVTPSSKFVVDYRGRKRFLGPSSTWAYSRHVMVMIRQYVDQEASPDVPLNIDGAAFSIELPSMRQSGTAISIESLPSLDYALYLTNTVKFHIAQTYHLFDESHFMRGLLSLYNDGPPPLNSENRIWYIQYFLVMAMGKGLLTRGMSKAGSPGSEYFMRAMELFPDASGLYQDPILSIEVCCGLALYLQAVDHRNSAYVYLGLALRIALSQGLHRDIVGEFPDDPEVERYRNAWWTLYILDRKFSSLMGAPSSVHDSDISVTVPSERSGSRKSNFLDMHIKLSKLIAKVLNNHAFSAGFVLILISAIQPFSDAVGDSYLETTTNVLDALIAGGNLPARFRRQELERLHNMLQLRSQQEGVAHLNGDQETGLDGCQGEQGISPNQILNVTNMLDCYPPLNVDLDAVNGWLWESATFEGMPPV</sequence>
<dbReference type="Pfam" id="PF04082">
    <property type="entry name" value="Fungal_trans"/>
    <property type="match status" value="1"/>
</dbReference>
<proteinExistence type="predicted"/>
<evidence type="ECO:0000256" key="5">
    <source>
        <dbReference type="ARBA" id="ARBA00023242"/>
    </source>
</evidence>
<dbReference type="GO" id="GO:0006351">
    <property type="term" value="P:DNA-templated transcription"/>
    <property type="evidence" value="ECO:0007669"/>
    <property type="project" value="InterPro"/>
</dbReference>
<evidence type="ECO:0000256" key="6">
    <source>
        <dbReference type="SAM" id="MobiDB-lite"/>
    </source>
</evidence>
<feature type="region of interest" description="Disordered" evidence="6">
    <location>
        <begin position="31"/>
        <end position="72"/>
    </location>
</feature>
<dbReference type="PANTHER" id="PTHR47540:SF6">
    <property type="entry name" value="ZN(II)2CYS6 TRANSCRIPTION FACTOR (EUROFUNG)"/>
    <property type="match status" value="1"/>
</dbReference>
<keyword evidence="3" id="KW-0238">DNA-binding</keyword>
<dbReference type="OrthoDB" id="3548654at2759"/>
<gene>
    <name evidence="8" type="ORF">NW762_010152</name>
</gene>
<dbReference type="CDD" id="cd12148">
    <property type="entry name" value="fungal_TF_MHR"/>
    <property type="match status" value="1"/>
</dbReference>
<dbReference type="GO" id="GO:0008270">
    <property type="term" value="F:zinc ion binding"/>
    <property type="evidence" value="ECO:0007669"/>
    <property type="project" value="InterPro"/>
</dbReference>
<protein>
    <recommendedName>
        <fullName evidence="7">Xylanolytic transcriptional activator regulatory domain-containing protein</fullName>
    </recommendedName>
</protein>
<dbReference type="GO" id="GO:0043565">
    <property type="term" value="F:sequence-specific DNA binding"/>
    <property type="evidence" value="ECO:0007669"/>
    <property type="project" value="TreeGrafter"/>
</dbReference>
<evidence type="ECO:0000256" key="2">
    <source>
        <dbReference type="ARBA" id="ARBA00023015"/>
    </source>
</evidence>
<keyword evidence="2" id="KW-0805">Transcription regulation</keyword>
<name>A0A9W8RTD8_9HYPO</name>
<dbReference type="SMART" id="SM00906">
    <property type="entry name" value="Fungal_trans"/>
    <property type="match status" value="1"/>
</dbReference>